<dbReference type="Proteomes" id="UP001597297">
    <property type="component" value="Unassembled WGS sequence"/>
</dbReference>
<evidence type="ECO:0000313" key="2">
    <source>
        <dbReference type="Proteomes" id="UP001597297"/>
    </source>
</evidence>
<dbReference type="SFLD" id="SFLDS00003">
    <property type="entry name" value="Haloacid_Dehalogenase"/>
    <property type="match status" value="1"/>
</dbReference>
<dbReference type="SUPFAM" id="SSF56784">
    <property type="entry name" value="HAD-like"/>
    <property type="match status" value="1"/>
</dbReference>
<proteinExistence type="predicted"/>
<dbReference type="Pfam" id="PF00702">
    <property type="entry name" value="Hydrolase"/>
    <property type="match status" value="1"/>
</dbReference>
<dbReference type="RefSeq" id="WP_377093300.1">
    <property type="nucleotide sequence ID" value="NZ_JBHSJM010000001.1"/>
</dbReference>
<dbReference type="InterPro" id="IPR023214">
    <property type="entry name" value="HAD_sf"/>
</dbReference>
<comment type="caution">
    <text evidence="1">The sequence shown here is derived from an EMBL/GenBank/DDBJ whole genome shotgun (WGS) entry which is preliminary data.</text>
</comment>
<organism evidence="1 2">
    <name type="scientific">Rubritalea spongiae</name>
    <dbReference type="NCBI Taxonomy" id="430797"/>
    <lineage>
        <taxon>Bacteria</taxon>
        <taxon>Pseudomonadati</taxon>
        <taxon>Verrucomicrobiota</taxon>
        <taxon>Verrucomicrobiia</taxon>
        <taxon>Verrucomicrobiales</taxon>
        <taxon>Rubritaleaceae</taxon>
        <taxon>Rubritalea</taxon>
    </lineage>
</organism>
<dbReference type="SFLD" id="SFLDG01129">
    <property type="entry name" value="C1.5:_HAD__Beta-PGM__Phosphata"/>
    <property type="match status" value="1"/>
</dbReference>
<dbReference type="Gene3D" id="3.40.50.1000">
    <property type="entry name" value="HAD superfamily/HAD-like"/>
    <property type="match status" value="1"/>
</dbReference>
<protein>
    <submittedName>
        <fullName evidence="1">HAD family hydrolase</fullName>
        <ecNumber evidence="1">3.-.-.-</ecNumber>
    </submittedName>
</protein>
<dbReference type="InterPro" id="IPR036412">
    <property type="entry name" value="HAD-like_sf"/>
</dbReference>
<dbReference type="GO" id="GO:0016787">
    <property type="term" value="F:hydrolase activity"/>
    <property type="evidence" value="ECO:0007669"/>
    <property type="project" value="UniProtKB-KW"/>
</dbReference>
<dbReference type="EMBL" id="JBHUJC010000046">
    <property type="protein sequence ID" value="MFD2277788.1"/>
    <property type="molecule type" value="Genomic_DNA"/>
</dbReference>
<evidence type="ECO:0000313" key="1">
    <source>
        <dbReference type="EMBL" id="MFD2277788.1"/>
    </source>
</evidence>
<keyword evidence="1" id="KW-0378">Hydrolase</keyword>
<reference evidence="2" key="1">
    <citation type="journal article" date="2019" name="Int. J. Syst. Evol. Microbiol.">
        <title>The Global Catalogue of Microorganisms (GCM) 10K type strain sequencing project: providing services to taxonomists for standard genome sequencing and annotation.</title>
        <authorList>
            <consortium name="The Broad Institute Genomics Platform"/>
            <consortium name="The Broad Institute Genome Sequencing Center for Infectious Disease"/>
            <person name="Wu L."/>
            <person name="Ma J."/>
        </authorList>
    </citation>
    <scope>NUCLEOTIDE SEQUENCE [LARGE SCALE GENOMIC DNA]</scope>
    <source>
        <strain evidence="2">JCM 16545</strain>
    </source>
</reference>
<name>A0ABW5E932_9BACT</name>
<dbReference type="EC" id="3.-.-.-" evidence="1"/>
<sequence length="220" mass="25785">MDNTKIKNIFWDVDGVLADLNFAYYHFLTNHPNYRDQYKDLKWEQLPEVLPIIPEYGALELKTHPELGTEMDKDFCADQSYFRNRPLYPNVIEVLKELNERGYRQFTMSATFDVEAKTAYLNDILAPVTDFLIIECVQHGAFMHDTAKIDRLKECYEKYQLDPAETILVDDRIYNQYAAIDSGAHPVRLRCEFTSDLPEELAWIPEFENVEAVKNWLLSS</sequence>
<accession>A0ABW5E932</accession>
<keyword evidence="2" id="KW-1185">Reference proteome</keyword>
<gene>
    <name evidence="1" type="ORF">ACFSQZ_15065</name>
</gene>